<dbReference type="InterPro" id="IPR000073">
    <property type="entry name" value="AB_hydrolase_1"/>
</dbReference>
<dbReference type="OrthoDB" id="284184at2759"/>
<evidence type="ECO:0000313" key="5">
    <source>
        <dbReference type="EMBL" id="KAI3425949.1"/>
    </source>
</evidence>
<keyword evidence="2" id="KW-0963">Cytoplasm</keyword>
<gene>
    <name evidence="5" type="ORF">D9Q98_007919</name>
</gene>
<protein>
    <recommendedName>
        <fullName evidence="4">AB hydrolase-1 domain-containing protein</fullName>
    </recommendedName>
</protein>
<dbReference type="Pfam" id="PF12697">
    <property type="entry name" value="Abhydrolase_6"/>
    <property type="match status" value="1"/>
</dbReference>
<keyword evidence="6" id="KW-1185">Reference proteome</keyword>
<reference evidence="5" key="2">
    <citation type="submission" date="2020-11" db="EMBL/GenBank/DDBJ databases">
        <authorList>
            <person name="Cecchin M."/>
            <person name="Marcolungo L."/>
            <person name="Rossato M."/>
            <person name="Girolomoni L."/>
            <person name="Cosentino E."/>
            <person name="Cuine S."/>
            <person name="Li-Beisson Y."/>
            <person name="Delledonne M."/>
            <person name="Ballottari M."/>
        </authorList>
    </citation>
    <scope>NUCLEOTIDE SEQUENCE</scope>
    <source>
        <strain evidence="5">211/11P</strain>
        <tissue evidence="5">Whole cell</tissue>
    </source>
</reference>
<organism evidence="5 6">
    <name type="scientific">Chlorella vulgaris</name>
    <name type="common">Green alga</name>
    <dbReference type="NCBI Taxonomy" id="3077"/>
    <lineage>
        <taxon>Eukaryota</taxon>
        <taxon>Viridiplantae</taxon>
        <taxon>Chlorophyta</taxon>
        <taxon>core chlorophytes</taxon>
        <taxon>Trebouxiophyceae</taxon>
        <taxon>Chlorellales</taxon>
        <taxon>Chlorellaceae</taxon>
        <taxon>Chlorella clade</taxon>
        <taxon>Chlorella</taxon>
    </lineage>
</organism>
<dbReference type="AlphaFoldDB" id="A0A9D4THT9"/>
<dbReference type="Gene3D" id="3.40.50.1820">
    <property type="entry name" value="alpha/beta hydrolase"/>
    <property type="match status" value="1"/>
</dbReference>
<proteinExistence type="inferred from homology"/>
<sequence length="210" mass="22662">MEVASEFVQVGSIKTHVLTVNNVPAWKGTTVVLLHGQAFDAATWQRVGTLAALGERGLRAIAVDLPGHGVTGGTALNGGERAAFLEELLKALHVKQQPLVLVTPSMSGTYVLGWLADHAAELKAWVAVAPAGLKQWIPKGVLESASKQPKLKVVGIYGEHDAMKADFALLEEALPRSQFVMIPNARHACYLDAPDLFNRELLRFLDNEVL</sequence>
<dbReference type="EMBL" id="SIDB01000011">
    <property type="protein sequence ID" value="KAI3425949.1"/>
    <property type="molecule type" value="Genomic_DNA"/>
</dbReference>
<evidence type="ECO:0000256" key="3">
    <source>
        <dbReference type="ARBA" id="ARBA00037942"/>
    </source>
</evidence>
<accession>A0A9D4THT9</accession>
<dbReference type="PANTHER" id="PTHR46197">
    <property type="entry name" value="PROTEIN ABHD14B-LIKE"/>
    <property type="match status" value="1"/>
</dbReference>
<feature type="domain" description="AB hydrolase-1" evidence="4">
    <location>
        <begin position="31"/>
        <end position="134"/>
    </location>
</feature>
<dbReference type="InterPro" id="IPR029058">
    <property type="entry name" value="AB_hydrolase_fold"/>
</dbReference>
<dbReference type="SUPFAM" id="SSF53474">
    <property type="entry name" value="alpha/beta-Hydrolases"/>
    <property type="match status" value="1"/>
</dbReference>
<comment type="similarity">
    <text evidence="3">Belongs to the AB hydrolase superfamily. ABHD14 family.</text>
</comment>
<evidence type="ECO:0000259" key="4">
    <source>
        <dbReference type="Pfam" id="PF12697"/>
    </source>
</evidence>
<reference evidence="5" key="1">
    <citation type="journal article" date="2019" name="Plant J.">
        <title>Chlorella vulgaris genome assembly and annotation reveals the molecular basis for metabolic acclimation to high light conditions.</title>
        <authorList>
            <person name="Cecchin M."/>
            <person name="Marcolungo L."/>
            <person name="Rossato M."/>
            <person name="Girolomoni L."/>
            <person name="Cosentino E."/>
            <person name="Cuine S."/>
            <person name="Li-Beisson Y."/>
            <person name="Delledonne M."/>
            <person name="Ballottari M."/>
        </authorList>
    </citation>
    <scope>NUCLEOTIDE SEQUENCE</scope>
    <source>
        <strain evidence="5">211/11P</strain>
    </source>
</reference>
<dbReference type="Proteomes" id="UP001055712">
    <property type="component" value="Unassembled WGS sequence"/>
</dbReference>
<comment type="caution">
    <text evidence="5">The sequence shown here is derived from an EMBL/GenBank/DDBJ whole genome shotgun (WGS) entry which is preliminary data.</text>
</comment>
<name>A0A9D4THT9_CHLVU</name>
<dbReference type="GO" id="GO:0005737">
    <property type="term" value="C:cytoplasm"/>
    <property type="evidence" value="ECO:0007669"/>
    <property type="project" value="UniProtKB-SubCell"/>
</dbReference>
<evidence type="ECO:0000256" key="2">
    <source>
        <dbReference type="ARBA" id="ARBA00022490"/>
    </source>
</evidence>
<dbReference type="PANTHER" id="PTHR46197:SF3">
    <property type="entry name" value="AB HYDROLASE-1 DOMAIN-CONTAINING PROTEIN"/>
    <property type="match status" value="1"/>
</dbReference>
<evidence type="ECO:0000256" key="1">
    <source>
        <dbReference type="ARBA" id="ARBA00004496"/>
    </source>
</evidence>
<comment type="subcellular location">
    <subcellularLocation>
        <location evidence="1">Cytoplasm</location>
    </subcellularLocation>
</comment>
<evidence type="ECO:0000313" key="6">
    <source>
        <dbReference type="Proteomes" id="UP001055712"/>
    </source>
</evidence>